<evidence type="ECO:0000313" key="2">
    <source>
        <dbReference type="EMBL" id="GFR50033.1"/>
    </source>
</evidence>
<feature type="compositionally biased region" description="Low complexity" evidence="1">
    <location>
        <begin position="566"/>
        <end position="585"/>
    </location>
</feature>
<feature type="region of interest" description="Disordered" evidence="1">
    <location>
        <begin position="825"/>
        <end position="845"/>
    </location>
</feature>
<feature type="region of interest" description="Disordered" evidence="1">
    <location>
        <begin position="1367"/>
        <end position="1396"/>
    </location>
</feature>
<feature type="region of interest" description="Disordered" evidence="1">
    <location>
        <begin position="979"/>
        <end position="1010"/>
    </location>
</feature>
<sequence length="1512" mass="153517">MAAVDTRRWTQPGIPVGNGSGMSSSPAQYGSGAPQRLLSASLMGPPGYGLRARPTTQEIIAEAYGRRLHGLDLISVKKLNALSANAAKLEAHVASRAAAITRTAVAASGDASSITGGSAISGATGAGAGSALGTSQASYKELLPLPPMPRISASGPISQSSPPSPELQAQTPLRPSSGQVGLTHGSLGQLPVSSVSTSPLSLSSPHPYQQPLAGCGAVGRPEAGGCIAERGANVVRLLALQDKVLFGALRAQAAQQQQLPQPGPAPPLTSAGSGSDPAGGDANVDGGASTGGGGGSGAISAAAATGSSGGGANAAGNCSGPVSSSGGPTSSSGGGPNSSSGGVISGGGGGGRFPSLSALRELDLASLTPEEHRRLENLGIRLDSKVAAATVQLFRLTPPRPLDSQEGSDSSRSVSSEEDPEESEANDYAVREHLQSAVRRAITRNREHNAVTQFVESLQEGDELSLINRARSFARNPSTSTRNPSISTRNPSLSRSLPTLRPATSAATSFSVRSVTSFSTGADPTSPSTPISAAGSPSAPPAPSGLSVTINLPPDARPSTPPSPPATASAAITTTEPISPAASVSPGGGGWGAVTGMLRRGGSSSMVSQGGSSMQGTPLGAQETIPEEDELDLSVFPTGQSHSDDLLDGLMKAVAMMTQQGAAGPAERLSKVIREASRRREAAGAGAGAGAGTWEAVVTAATTSEGRGGGAVGAAAAGGGVARVSLQDAWLVDDGALPEVFTGSYGSPERMSRRLRKKAALAVMFNPAGFREDAAAAEVALYRKVAERGRVALACAGQHPQDALAAEALHKQLSTLHFARPFFVAPGDAPPKKEQPKPSPSNRGLARQNTVFKQSAPVESVFLPRAAGCDSEDMIDNNAVRERQVRRDWNRVVRKDSFRGLVARDDPGVAAGTTGLGHALDACLAVLLRHKDTMRSVFLYYCMTANSNADSCFAMGQHEWRAFVCDCGLTGVPPEAGAGGPAGAAAGATAGSTAGGTSSSPTPNSTLTRSRISVVGTALQATSRLRLSNPGGGGTSTASAAASAAAPASSRGGGMTRATPRERDSERQAASGSATAAASGAASVASSGAGGGGPAAAGGGAAGAAVGLHQLADSVLSVVLAEAEKRVLEGQVHLDRALLRSEWFEALIRLATARHVKGGDKCGSIAAALERMWRIDVLPALPSAALHEPNAWRIGRLYDDHDVNELLTAHADLITVLYDVLRAHNKNQLVHLSDWMGLISTCGLLGEATGLTSHAAKLAFARSLCVVVDEVGGWSRAVCLDRCDLMEALARLAEEMAPPSREEVAETMREVMGLYGSSLDAIMVHPWLCYYTVLPVPILQTRRHAAAEAAAAAKAAAAAAATEAARSAPNATLTTTSNTDTSNLSPGTGAGTGTTSTSTAAAALLSSSMQRLPSRTSIAGPGSLLSRNSTTLVQRSSGAARTLASSAAAAAAAATAAPPPPEWFPPPPRLSSLLEALLDLLFGRLREHWECKDDKQLMVRLQTRAKNLQRTA</sequence>
<evidence type="ECO:0000256" key="1">
    <source>
        <dbReference type="SAM" id="MobiDB-lite"/>
    </source>
</evidence>
<reference evidence="2 3" key="1">
    <citation type="journal article" date="2021" name="Sci. Rep.">
        <title>Genome sequencing of the multicellular alga Astrephomene provides insights into convergent evolution of germ-soma differentiation.</title>
        <authorList>
            <person name="Yamashita S."/>
            <person name="Yamamoto K."/>
            <person name="Matsuzaki R."/>
            <person name="Suzuki S."/>
            <person name="Yamaguchi H."/>
            <person name="Hirooka S."/>
            <person name="Minakuchi Y."/>
            <person name="Miyagishima S."/>
            <person name="Kawachi M."/>
            <person name="Toyoda A."/>
            <person name="Nozaki H."/>
        </authorList>
    </citation>
    <scope>NUCLEOTIDE SEQUENCE [LARGE SCALE GENOMIC DNA]</scope>
    <source>
        <strain evidence="2 3">NIES-4017</strain>
    </source>
</reference>
<accession>A0AAD3E0J9</accession>
<feature type="compositionally biased region" description="Low complexity" evidence="1">
    <location>
        <begin position="152"/>
        <end position="161"/>
    </location>
</feature>
<name>A0AAD3E0J9_9CHLO</name>
<feature type="compositionally biased region" description="Low complexity" evidence="1">
    <location>
        <begin position="314"/>
        <end position="342"/>
    </location>
</feature>
<dbReference type="Proteomes" id="UP001054857">
    <property type="component" value="Unassembled WGS sequence"/>
</dbReference>
<feature type="compositionally biased region" description="Low complexity" evidence="1">
    <location>
        <begin position="601"/>
        <end position="616"/>
    </location>
</feature>
<dbReference type="EMBL" id="BMAR01000034">
    <property type="protein sequence ID" value="GFR50033.1"/>
    <property type="molecule type" value="Genomic_DNA"/>
</dbReference>
<feature type="compositionally biased region" description="Polar residues" evidence="1">
    <location>
        <begin position="475"/>
        <end position="497"/>
    </location>
</feature>
<feature type="compositionally biased region" description="Low complexity" evidence="1">
    <location>
        <begin position="268"/>
        <end position="282"/>
    </location>
</feature>
<feature type="compositionally biased region" description="Low complexity" evidence="1">
    <location>
        <begin position="190"/>
        <end position="205"/>
    </location>
</feature>
<gene>
    <name evidence="2" type="ORF">Agub_g12194</name>
</gene>
<feature type="compositionally biased region" description="Low complexity" evidence="1">
    <location>
        <begin position="983"/>
        <end position="1006"/>
    </location>
</feature>
<feature type="compositionally biased region" description="Pro residues" evidence="1">
    <location>
        <begin position="555"/>
        <end position="565"/>
    </location>
</feature>
<feature type="region of interest" description="Disordered" evidence="1">
    <location>
        <begin position="469"/>
        <end position="620"/>
    </location>
</feature>
<feature type="region of interest" description="Disordered" evidence="1">
    <location>
        <begin position="1023"/>
        <end position="1075"/>
    </location>
</feature>
<feature type="compositionally biased region" description="Low complexity" evidence="1">
    <location>
        <begin position="404"/>
        <end position="414"/>
    </location>
</feature>
<organism evidence="2 3">
    <name type="scientific">Astrephomene gubernaculifera</name>
    <dbReference type="NCBI Taxonomy" id="47775"/>
    <lineage>
        <taxon>Eukaryota</taxon>
        <taxon>Viridiplantae</taxon>
        <taxon>Chlorophyta</taxon>
        <taxon>core chlorophytes</taxon>
        <taxon>Chlorophyceae</taxon>
        <taxon>CS clade</taxon>
        <taxon>Chlamydomonadales</taxon>
        <taxon>Astrephomenaceae</taxon>
        <taxon>Astrephomene</taxon>
    </lineage>
</organism>
<feature type="region of interest" description="Disordered" evidence="1">
    <location>
        <begin position="150"/>
        <end position="208"/>
    </location>
</feature>
<feature type="region of interest" description="Disordered" evidence="1">
    <location>
        <begin position="1"/>
        <end position="33"/>
    </location>
</feature>
<comment type="caution">
    <text evidence="2">The sequence shown here is derived from an EMBL/GenBank/DDBJ whole genome shotgun (WGS) entry which is preliminary data.</text>
</comment>
<feature type="compositionally biased region" description="Acidic residues" evidence="1">
    <location>
        <begin position="416"/>
        <end position="425"/>
    </location>
</feature>
<keyword evidence="3" id="KW-1185">Reference proteome</keyword>
<feature type="compositionally biased region" description="Gly residues" evidence="1">
    <location>
        <begin position="288"/>
        <end position="297"/>
    </location>
</feature>
<feature type="region of interest" description="Disordered" evidence="1">
    <location>
        <begin position="397"/>
        <end position="427"/>
    </location>
</feature>
<evidence type="ECO:0000313" key="3">
    <source>
        <dbReference type="Proteomes" id="UP001054857"/>
    </source>
</evidence>
<feature type="compositionally biased region" description="Low complexity" evidence="1">
    <location>
        <begin position="1036"/>
        <end position="1050"/>
    </location>
</feature>
<feature type="compositionally biased region" description="Polar residues" evidence="1">
    <location>
        <begin position="167"/>
        <end position="180"/>
    </location>
</feature>
<feature type="region of interest" description="Disordered" evidence="1">
    <location>
        <begin position="255"/>
        <end position="349"/>
    </location>
</feature>
<feature type="compositionally biased region" description="Low complexity" evidence="1">
    <location>
        <begin position="503"/>
        <end position="537"/>
    </location>
</feature>
<protein>
    <submittedName>
        <fullName evidence="2">Uncharacterized protein</fullName>
    </submittedName>
</protein>
<proteinExistence type="predicted"/>